<feature type="chain" id="PRO_5033911175" evidence="1">
    <location>
        <begin position="19"/>
        <end position="102"/>
    </location>
</feature>
<dbReference type="SMART" id="SM00280">
    <property type="entry name" value="KAZAL"/>
    <property type="match status" value="1"/>
</dbReference>
<dbReference type="InterPro" id="IPR002350">
    <property type="entry name" value="Kazal_dom"/>
</dbReference>
<protein>
    <submittedName>
        <fullName evidence="3">Toxin candidate TRINITY_DN32304_c4_g16_i2</fullName>
    </submittedName>
</protein>
<evidence type="ECO:0000259" key="2">
    <source>
        <dbReference type="PROSITE" id="PS51465"/>
    </source>
</evidence>
<dbReference type="EMBL" id="MT747556">
    <property type="protein sequence ID" value="QNH72490.1"/>
    <property type="molecule type" value="mRNA"/>
</dbReference>
<dbReference type="PROSITE" id="PS51465">
    <property type="entry name" value="KAZAL_2"/>
    <property type="match status" value="1"/>
</dbReference>
<feature type="domain" description="Kazal-like" evidence="2">
    <location>
        <begin position="25"/>
        <end position="81"/>
    </location>
</feature>
<reference evidence="3" key="1">
    <citation type="journal article" date="2020" name="Mar. Drugs">
        <title>Transcriptomic Analysis of Four Cerianthid (Cnidaria, Ceriantharia) Venoms.</title>
        <authorList>
            <person name="Klompen A.M.L."/>
            <person name="Macrander J."/>
            <person name="Reitzel A.M."/>
            <person name="Stampar S.N."/>
        </authorList>
    </citation>
    <scope>NUCLEOTIDE SEQUENCE</scope>
</reference>
<sequence length="102" mass="11510">MWSRILILVFWFSSVILCNCIVSSLSSNPHCRLNCLPVYQPVCASDGITYDNLCRVGKSNCAKSGTSDPRIRVLHDGHCTKDSLPTKKTKCLRVNRKKFLFC</sequence>
<dbReference type="Gene3D" id="3.30.60.30">
    <property type="match status" value="1"/>
</dbReference>
<organism evidence="3">
    <name type="scientific">Pachycerianthus borealis</name>
    <dbReference type="NCBI Taxonomy" id="2736680"/>
    <lineage>
        <taxon>Eukaryota</taxon>
        <taxon>Metazoa</taxon>
        <taxon>Cnidaria</taxon>
        <taxon>Anthozoa</taxon>
        <taxon>Ceriantharia</taxon>
        <taxon>Spirularia</taxon>
        <taxon>Cerianthidae</taxon>
        <taxon>Pachycerianthus</taxon>
    </lineage>
</organism>
<evidence type="ECO:0000256" key="1">
    <source>
        <dbReference type="SAM" id="SignalP"/>
    </source>
</evidence>
<name>A0A7G7WZ01_9CNID</name>
<dbReference type="SUPFAM" id="SSF100895">
    <property type="entry name" value="Kazal-type serine protease inhibitors"/>
    <property type="match status" value="1"/>
</dbReference>
<feature type="signal peptide" evidence="1">
    <location>
        <begin position="1"/>
        <end position="18"/>
    </location>
</feature>
<dbReference type="InterPro" id="IPR036058">
    <property type="entry name" value="Kazal_dom_sf"/>
</dbReference>
<reference evidence="3" key="2">
    <citation type="submission" date="2020-07" db="EMBL/GenBank/DDBJ databases">
        <authorList>
            <person name="Klompen A.L."/>
            <person name="Macrander J."/>
            <person name="Reitzel A.M."/>
            <person name="Stampar S.N."/>
        </authorList>
    </citation>
    <scope>NUCLEOTIDE SEQUENCE</scope>
</reference>
<evidence type="ECO:0000313" key="3">
    <source>
        <dbReference type="EMBL" id="QNH72490.1"/>
    </source>
</evidence>
<dbReference type="Pfam" id="PF00050">
    <property type="entry name" value="Kazal_1"/>
    <property type="match status" value="1"/>
</dbReference>
<dbReference type="AlphaFoldDB" id="A0A7G7WZ01"/>
<keyword evidence="1" id="KW-0732">Signal</keyword>
<dbReference type="EMBL" id="MT747621">
    <property type="protein sequence ID" value="QNH72555.1"/>
    <property type="molecule type" value="mRNA"/>
</dbReference>
<dbReference type="CDD" id="cd00104">
    <property type="entry name" value="KAZAL_FS"/>
    <property type="match status" value="1"/>
</dbReference>
<accession>A0A7G7WZ01</accession>
<proteinExistence type="evidence at transcript level"/>